<dbReference type="PROSITE" id="PS50011">
    <property type="entry name" value="PROTEIN_KINASE_DOM"/>
    <property type="match status" value="1"/>
</dbReference>
<dbReference type="GO" id="GO:0005524">
    <property type="term" value="F:ATP binding"/>
    <property type="evidence" value="ECO:0007669"/>
    <property type="project" value="UniProtKB-KW"/>
</dbReference>
<accession>A0A5B1CLS4</accession>
<dbReference type="Proteomes" id="UP000322699">
    <property type="component" value="Unassembled WGS sequence"/>
</dbReference>
<dbReference type="AlphaFoldDB" id="A0A5B1CLS4"/>
<evidence type="ECO:0000259" key="6">
    <source>
        <dbReference type="PROSITE" id="PS50011"/>
    </source>
</evidence>
<feature type="domain" description="Protein kinase" evidence="6">
    <location>
        <begin position="1"/>
        <end position="266"/>
    </location>
</feature>
<evidence type="ECO:0000256" key="3">
    <source>
        <dbReference type="ARBA" id="ARBA00022777"/>
    </source>
</evidence>
<evidence type="ECO:0000256" key="5">
    <source>
        <dbReference type="SAM" id="Phobius"/>
    </source>
</evidence>
<keyword evidence="5" id="KW-1133">Transmembrane helix</keyword>
<dbReference type="OrthoDB" id="6111975at2"/>
<dbReference type="PANTHER" id="PTHR43289:SF34">
    <property type="entry name" value="SERINE_THREONINE-PROTEIN KINASE YBDM-RELATED"/>
    <property type="match status" value="1"/>
</dbReference>
<comment type="caution">
    <text evidence="7">The sequence shown here is derived from an EMBL/GenBank/DDBJ whole genome shotgun (WGS) entry which is preliminary data.</text>
</comment>
<dbReference type="EMBL" id="VRLW01000001">
    <property type="protein sequence ID" value="KAA1260739.1"/>
    <property type="molecule type" value="Genomic_DNA"/>
</dbReference>
<dbReference type="CDD" id="cd14014">
    <property type="entry name" value="STKc_PknB_like"/>
    <property type="match status" value="1"/>
</dbReference>
<keyword evidence="1 7" id="KW-0808">Transferase</keyword>
<keyword evidence="5" id="KW-0812">Transmembrane</keyword>
<evidence type="ECO:0000313" key="7">
    <source>
        <dbReference type="EMBL" id="KAA1260739.1"/>
    </source>
</evidence>
<evidence type="ECO:0000256" key="2">
    <source>
        <dbReference type="ARBA" id="ARBA00022741"/>
    </source>
</evidence>
<dbReference type="SUPFAM" id="SSF56112">
    <property type="entry name" value="Protein kinase-like (PK-like)"/>
    <property type="match status" value="1"/>
</dbReference>
<gene>
    <name evidence="7" type="primary">pknA_2</name>
    <name evidence="7" type="ORF">LF1_32800</name>
</gene>
<dbReference type="Gene3D" id="3.30.200.20">
    <property type="entry name" value="Phosphorylase Kinase, domain 1"/>
    <property type="match status" value="1"/>
</dbReference>
<dbReference type="GO" id="GO:0004674">
    <property type="term" value="F:protein serine/threonine kinase activity"/>
    <property type="evidence" value="ECO:0007669"/>
    <property type="project" value="UniProtKB-EC"/>
</dbReference>
<keyword evidence="2" id="KW-0547">Nucleotide-binding</keyword>
<dbReference type="EC" id="2.7.11.1" evidence="7"/>
<reference evidence="7 8" key="1">
    <citation type="submission" date="2019-08" db="EMBL/GenBank/DDBJ databases">
        <title>Deep-cultivation of Planctomycetes and their phenomic and genomic characterization uncovers novel biology.</title>
        <authorList>
            <person name="Wiegand S."/>
            <person name="Jogler M."/>
            <person name="Boedeker C."/>
            <person name="Pinto D."/>
            <person name="Vollmers J."/>
            <person name="Rivas-Marin E."/>
            <person name="Kohn T."/>
            <person name="Peeters S.H."/>
            <person name="Heuer A."/>
            <person name="Rast P."/>
            <person name="Oberbeckmann S."/>
            <person name="Bunk B."/>
            <person name="Jeske O."/>
            <person name="Meyerdierks A."/>
            <person name="Storesund J.E."/>
            <person name="Kallscheuer N."/>
            <person name="Luecker S."/>
            <person name="Lage O.M."/>
            <person name="Pohl T."/>
            <person name="Merkel B.J."/>
            <person name="Hornburger P."/>
            <person name="Mueller R.-W."/>
            <person name="Bruemmer F."/>
            <person name="Labrenz M."/>
            <person name="Spormann A.M."/>
            <person name="Op Den Camp H."/>
            <person name="Overmann J."/>
            <person name="Amann R."/>
            <person name="Jetten M.S.M."/>
            <person name="Mascher T."/>
            <person name="Medema M.H."/>
            <person name="Devos D.P."/>
            <person name="Kaster A.-K."/>
            <person name="Ovreas L."/>
            <person name="Rohde M."/>
            <person name="Galperin M.Y."/>
            <person name="Jogler C."/>
        </authorList>
    </citation>
    <scope>NUCLEOTIDE SEQUENCE [LARGE SCALE GENOMIC DNA]</scope>
    <source>
        <strain evidence="7 8">LF1</strain>
    </source>
</reference>
<evidence type="ECO:0000313" key="8">
    <source>
        <dbReference type="Proteomes" id="UP000322699"/>
    </source>
</evidence>
<dbReference type="RefSeq" id="WP_068267232.1">
    <property type="nucleotide sequence ID" value="NZ_LWSK01000173.1"/>
</dbReference>
<proteinExistence type="predicted"/>
<protein>
    <submittedName>
        <fullName evidence="7">Serine/threonine-protein kinase PknA</fullName>
        <ecNumber evidence="7">2.7.11.1</ecNumber>
    </submittedName>
</protein>
<evidence type="ECO:0000256" key="4">
    <source>
        <dbReference type="ARBA" id="ARBA00022840"/>
    </source>
</evidence>
<keyword evidence="5" id="KW-0472">Membrane</keyword>
<organism evidence="7 8">
    <name type="scientific">Rubripirellula obstinata</name>
    <dbReference type="NCBI Taxonomy" id="406547"/>
    <lineage>
        <taxon>Bacteria</taxon>
        <taxon>Pseudomonadati</taxon>
        <taxon>Planctomycetota</taxon>
        <taxon>Planctomycetia</taxon>
        <taxon>Pirellulales</taxon>
        <taxon>Pirellulaceae</taxon>
        <taxon>Rubripirellula</taxon>
    </lineage>
</organism>
<dbReference type="PANTHER" id="PTHR43289">
    <property type="entry name" value="MITOGEN-ACTIVATED PROTEIN KINASE KINASE KINASE 20-RELATED"/>
    <property type="match status" value="1"/>
</dbReference>
<evidence type="ECO:0000256" key="1">
    <source>
        <dbReference type="ARBA" id="ARBA00022679"/>
    </source>
</evidence>
<keyword evidence="4" id="KW-0067">ATP-binding</keyword>
<keyword evidence="3 7" id="KW-0418">Kinase</keyword>
<keyword evidence="8" id="KW-1185">Reference proteome</keyword>
<sequence>MPRSRLGPLAIESKLGDHPSQSCVWRAIHVQLKKSVAVKVFAAPFGGTPEARAAFAAEWTKLKTISHPAIAKCYGGGFEETDAYLAYELIEGETLESELSRRNRLSWESVLDMAQSIVEALEYLHCQDMVHGALYPDKVIFTGLSPVLVDVRMERHDTPYRTGRPPSPSEVSLLPPEMLTDPAAHSPHSDLYMLGSMMYLSVTGRTPASGDTIEQISASVRTDVPESPASIVLECPVWLDKLIMHLLQKDPAARPHGTAAVKLALAEVRKRSMSRTGVAEHASSGFSPLSVTNQDDRDIARKLLGRDALSLDDNPAQQSVAWHDRPTVLIGGLVLIAAIFAYVLWPLSEDNMRTRAEALINEGTKTSMMHAKNNFLVPMIKRFPDGQHADWAAEQIDQVEMLQAESALEKKLKRNLPLKDEAERLYAEASQFERFGDSATALDQYRSMVTLLGDDPQYKAFVNLARRQIGKIESDGGKDDEASRIIQAKLDQAARLQTQGKVIAARKIWYSVVELYANNDKVAPLVAQAQDRLAENRNDAGSND</sequence>
<name>A0A5B1CLS4_9BACT</name>
<dbReference type="InterPro" id="IPR000719">
    <property type="entry name" value="Prot_kinase_dom"/>
</dbReference>
<dbReference type="Gene3D" id="1.10.510.10">
    <property type="entry name" value="Transferase(Phosphotransferase) domain 1"/>
    <property type="match status" value="1"/>
</dbReference>
<dbReference type="InterPro" id="IPR011009">
    <property type="entry name" value="Kinase-like_dom_sf"/>
</dbReference>
<feature type="transmembrane region" description="Helical" evidence="5">
    <location>
        <begin position="327"/>
        <end position="345"/>
    </location>
</feature>
<dbReference type="Pfam" id="PF00069">
    <property type="entry name" value="Pkinase"/>
    <property type="match status" value="1"/>
</dbReference>